<evidence type="ECO:0000256" key="9">
    <source>
        <dbReference type="ARBA" id="ARBA00023237"/>
    </source>
</evidence>
<comment type="similarity">
    <text evidence="2 10 11">Belongs to the TonB-dependent receptor family.</text>
</comment>
<keyword evidence="8 15" id="KW-0675">Receptor</keyword>
<name>A0A7X2LRU5_9BURK</name>
<dbReference type="PANTHER" id="PTHR40980:SF3">
    <property type="entry name" value="TONB-DEPENDENT RECEPTOR-LIKE BETA-BARREL DOMAIN-CONTAINING PROTEIN"/>
    <property type="match status" value="1"/>
</dbReference>
<dbReference type="Pfam" id="PF07715">
    <property type="entry name" value="Plug"/>
    <property type="match status" value="1"/>
</dbReference>
<comment type="subcellular location">
    <subcellularLocation>
        <location evidence="1 10">Cell outer membrane</location>
        <topology evidence="1 10">Multi-pass membrane protein</topology>
    </subcellularLocation>
</comment>
<dbReference type="PROSITE" id="PS52016">
    <property type="entry name" value="TONB_DEPENDENT_REC_3"/>
    <property type="match status" value="1"/>
</dbReference>
<evidence type="ECO:0000256" key="10">
    <source>
        <dbReference type="PROSITE-ProRule" id="PRU01360"/>
    </source>
</evidence>
<proteinExistence type="inferred from homology"/>
<evidence type="ECO:0000256" key="8">
    <source>
        <dbReference type="ARBA" id="ARBA00023170"/>
    </source>
</evidence>
<dbReference type="SUPFAM" id="SSF56935">
    <property type="entry name" value="Porins"/>
    <property type="match status" value="1"/>
</dbReference>
<dbReference type="InterPro" id="IPR000531">
    <property type="entry name" value="Beta-barrel_TonB"/>
</dbReference>
<dbReference type="NCBIfam" id="TIGR01782">
    <property type="entry name" value="TonB-Xanth-Caul"/>
    <property type="match status" value="1"/>
</dbReference>
<evidence type="ECO:0000256" key="3">
    <source>
        <dbReference type="ARBA" id="ARBA00022448"/>
    </source>
</evidence>
<dbReference type="InterPro" id="IPR036942">
    <property type="entry name" value="Beta-barrel_TonB_sf"/>
</dbReference>
<evidence type="ECO:0000259" key="13">
    <source>
        <dbReference type="Pfam" id="PF00593"/>
    </source>
</evidence>
<dbReference type="EMBL" id="WKJJ01000001">
    <property type="protein sequence ID" value="MRV70292.1"/>
    <property type="molecule type" value="Genomic_DNA"/>
</dbReference>
<evidence type="ECO:0000313" key="16">
    <source>
        <dbReference type="Proteomes" id="UP000446768"/>
    </source>
</evidence>
<keyword evidence="3 10" id="KW-0813">Transport</keyword>
<evidence type="ECO:0000256" key="1">
    <source>
        <dbReference type="ARBA" id="ARBA00004571"/>
    </source>
</evidence>
<dbReference type="InterPro" id="IPR012910">
    <property type="entry name" value="Plug_dom"/>
</dbReference>
<evidence type="ECO:0000313" key="15">
    <source>
        <dbReference type="EMBL" id="MRV70292.1"/>
    </source>
</evidence>
<feature type="domain" description="TonB-dependent receptor plug" evidence="14">
    <location>
        <begin position="51"/>
        <end position="159"/>
    </location>
</feature>
<dbReference type="Gene3D" id="2.40.170.20">
    <property type="entry name" value="TonB-dependent receptor, beta-barrel domain"/>
    <property type="match status" value="1"/>
</dbReference>
<keyword evidence="9 10" id="KW-0998">Cell outer membrane</keyword>
<keyword evidence="16" id="KW-1185">Reference proteome</keyword>
<evidence type="ECO:0000256" key="7">
    <source>
        <dbReference type="ARBA" id="ARBA00023136"/>
    </source>
</evidence>
<evidence type="ECO:0000256" key="5">
    <source>
        <dbReference type="ARBA" id="ARBA00022692"/>
    </source>
</evidence>
<comment type="caution">
    <text evidence="15">The sequence shown here is derived from an EMBL/GenBank/DDBJ whole genome shotgun (WGS) entry which is preliminary data.</text>
</comment>
<dbReference type="Proteomes" id="UP000446768">
    <property type="component" value="Unassembled WGS sequence"/>
</dbReference>
<gene>
    <name evidence="15" type="ORF">GJ700_00970</name>
</gene>
<feature type="domain" description="TonB-dependent receptor-like beta-barrel" evidence="13">
    <location>
        <begin position="452"/>
        <end position="941"/>
    </location>
</feature>
<dbReference type="AlphaFoldDB" id="A0A7X2LRU5"/>
<evidence type="ECO:0000259" key="14">
    <source>
        <dbReference type="Pfam" id="PF07715"/>
    </source>
</evidence>
<dbReference type="InterPro" id="IPR010104">
    <property type="entry name" value="TonB_rcpt_bac"/>
</dbReference>
<dbReference type="InterPro" id="IPR037066">
    <property type="entry name" value="Plug_dom_sf"/>
</dbReference>
<evidence type="ECO:0000256" key="6">
    <source>
        <dbReference type="ARBA" id="ARBA00023077"/>
    </source>
</evidence>
<dbReference type="Pfam" id="PF00593">
    <property type="entry name" value="TonB_dep_Rec_b-barrel"/>
    <property type="match status" value="1"/>
</dbReference>
<keyword evidence="7 10" id="KW-0472">Membrane</keyword>
<evidence type="ECO:0000256" key="11">
    <source>
        <dbReference type="RuleBase" id="RU003357"/>
    </source>
</evidence>
<keyword evidence="12" id="KW-0732">Signal</keyword>
<organism evidence="15 16">
    <name type="scientific">Pseudoduganella rivuli</name>
    <dbReference type="NCBI Taxonomy" id="2666085"/>
    <lineage>
        <taxon>Bacteria</taxon>
        <taxon>Pseudomonadati</taxon>
        <taxon>Pseudomonadota</taxon>
        <taxon>Betaproteobacteria</taxon>
        <taxon>Burkholderiales</taxon>
        <taxon>Oxalobacteraceae</taxon>
        <taxon>Telluria group</taxon>
        <taxon>Pseudoduganella</taxon>
    </lineage>
</organism>
<evidence type="ECO:0000256" key="12">
    <source>
        <dbReference type="SAM" id="SignalP"/>
    </source>
</evidence>
<protein>
    <submittedName>
        <fullName evidence="15">TonB-dependent receptor</fullName>
    </submittedName>
</protein>
<keyword evidence="6 11" id="KW-0798">TonB box</keyword>
<dbReference type="InterPro" id="IPR039426">
    <property type="entry name" value="TonB-dep_rcpt-like"/>
</dbReference>
<dbReference type="Gene3D" id="2.170.130.10">
    <property type="entry name" value="TonB-dependent receptor, plug domain"/>
    <property type="match status" value="1"/>
</dbReference>
<dbReference type="PANTHER" id="PTHR40980">
    <property type="entry name" value="PLUG DOMAIN-CONTAINING PROTEIN"/>
    <property type="match status" value="1"/>
</dbReference>
<reference evidence="15 16" key="1">
    <citation type="submission" date="2019-11" db="EMBL/GenBank/DDBJ databases">
        <title>Novel species isolated from a subtropical stream in China.</title>
        <authorList>
            <person name="Lu H."/>
        </authorList>
    </citation>
    <scope>NUCLEOTIDE SEQUENCE [LARGE SCALE GENOMIC DNA]</scope>
    <source>
        <strain evidence="15 16">FT92W</strain>
    </source>
</reference>
<keyword evidence="4 10" id="KW-1134">Transmembrane beta strand</keyword>
<accession>A0A7X2LRU5</accession>
<sequence length="981" mass="104678">MNSKAKTSAQVAALALVVGQSLFVAPCALAQENTVVVTGIRASARSSVAIKRDTLEVVDSITAEDIGKLPDPNVAETLTRIPGVQGYRYGGEGASPVGQGSGLTIRGLSGQTASQINGRAFNTAGGREFNIESAIPGMIAGVDVYKNPSAEHIEGGIGGLVNVRTRNPSDFKGPTFAASINFRNNDLAKKTDPELFALGANRIDLGGGSRIGVMAAATYQKSTGRSDNNPANGGASLRRAIRADSAEYATLAAANKSNSPFQPLAAFVGRSDVNFLSGVPTLAGPANTPNLAGLSADQVSNVMVAPGVTSNVFQETIMRERKGLNLAADYRASNTLRVYAEANYIYYLYHQNYRGLNSVDGANVQNLQTTPFSFTEGLANRNLNGGSDDVLVNKRLLGGSYLNSTVNTVGGDEHTPYSTWVAATGIEWSPTAELSLKADFSYVKSNKTQDNRSVNMDSAPGLTWTTNRLADGAPHQLTFTGPDLSNPSSFVLRDYNNGTNQSWHDSGNATALSGAWSTELGPINKLRFGTRYAHMESLYRTYSFFGKLLTTDGKARAADYSNAINVSTVPALVQNAPTNFMRGDAGYAGGYVTYAPDALLGNQVMTAFPKAGIQDQNALNENTIGRRRIEENTLAGYLVGDFSAMDDRLKGNIGVRVVRTTGTAVARAVDVRTGTPVEVDVTRKTSYTNALPSFNAAYDVTPDTIARFAYGRGLTRAALDSLNPSISVNPSNGTGNVGNPDLRPLLANSIDLSLEHYFSKTNYVSAALFNKDIKGFFNAINQCQTVATAPAYTGPDNGCTGGQYMVGKTVNAEKGYARGLEVAGQYFFDNSVDWLKNFGVSGSYTYVKTSVPLNFGTNAAPRIVSTPQPFQSKDSFSLAGMYEDQKLSARLVYTWRSPSILFGASANPIDARYIGSYGILDGAINYELVKNLTLSFNASNITDKALNRFVGEPGSYETGLERQHYANGRTFSLGLRYKFGN</sequence>
<evidence type="ECO:0000256" key="4">
    <source>
        <dbReference type="ARBA" id="ARBA00022452"/>
    </source>
</evidence>
<keyword evidence="5 10" id="KW-0812">Transmembrane</keyword>
<dbReference type="GO" id="GO:0009279">
    <property type="term" value="C:cell outer membrane"/>
    <property type="evidence" value="ECO:0007669"/>
    <property type="project" value="UniProtKB-SubCell"/>
</dbReference>
<feature type="chain" id="PRO_5031296450" evidence="12">
    <location>
        <begin position="31"/>
        <end position="981"/>
    </location>
</feature>
<feature type="signal peptide" evidence="12">
    <location>
        <begin position="1"/>
        <end position="30"/>
    </location>
</feature>
<evidence type="ECO:0000256" key="2">
    <source>
        <dbReference type="ARBA" id="ARBA00009810"/>
    </source>
</evidence>
<dbReference type="RefSeq" id="WP_154370783.1">
    <property type="nucleotide sequence ID" value="NZ_WKJJ01000001.1"/>
</dbReference>